<protein>
    <submittedName>
        <fullName evidence="2">Uncharacterized protein</fullName>
    </submittedName>
</protein>
<keyword evidence="1" id="KW-1133">Transmembrane helix</keyword>
<evidence type="ECO:0000313" key="3">
    <source>
        <dbReference type="Proteomes" id="UP001278766"/>
    </source>
</evidence>
<dbReference type="AlphaFoldDB" id="A0AAE0H8H6"/>
<evidence type="ECO:0000256" key="1">
    <source>
        <dbReference type="SAM" id="Phobius"/>
    </source>
</evidence>
<dbReference type="GeneID" id="87843097"/>
<sequence length="205" mass="22226">MGQPQSLRAAIAGRLLNIAIALTFIPLIIHVVMLVAGTFQVNGPAGSRLIGLSSLSIVSFNGIIPSDTHSSYLIHLQFFPNAFTWSYPTSPNPDLTSGILQSGPSNTLDPFILIQSLPTTLSLDPSETNCLSPNPNHNHNPTPDDNDATTTKCTSPFWTALNHIMPYRFELHGHPAYLAPVIHFLSILVILYVFRLEACADVSAP</sequence>
<keyword evidence="3" id="KW-1185">Reference proteome</keyword>
<feature type="transmembrane region" description="Helical" evidence="1">
    <location>
        <begin position="175"/>
        <end position="194"/>
    </location>
</feature>
<dbReference type="EMBL" id="JAUEPN010000008">
    <property type="protein sequence ID" value="KAK3291913.1"/>
    <property type="molecule type" value="Genomic_DNA"/>
</dbReference>
<reference evidence="2" key="1">
    <citation type="journal article" date="2023" name="Mol. Phylogenet. Evol.">
        <title>Genome-scale phylogeny and comparative genomics of the fungal order Sordariales.</title>
        <authorList>
            <person name="Hensen N."/>
            <person name="Bonometti L."/>
            <person name="Westerberg I."/>
            <person name="Brannstrom I.O."/>
            <person name="Guillou S."/>
            <person name="Cros-Aarteil S."/>
            <person name="Calhoun S."/>
            <person name="Haridas S."/>
            <person name="Kuo A."/>
            <person name="Mondo S."/>
            <person name="Pangilinan J."/>
            <person name="Riley R."/>
            <person name="LaButti K."/>
            <person name="Andreopoulos B."/>
            <person name="Lipzen A."/>
            <person name="Chen C."/>
            <person name="Yan M."/>
            <person name="Daum C."/>
            <person name="Ng V."/>
            <person name="Clum A."/>
            <person name="Steindorff A."/>
            <person name="Ohm R.A."/>
            <person name="Martin F."/>
            <person name="Silar P."/>
            <person name="Natvig D.O."/>
            <person name="Lalanne C."/>
            <person name="Gautier V."/>
            <person name="Ament-Velasquez S.L."/>
            <person name="Kruys A."/>
            <person name="Hutchinson M.I."/>
            <person name="Powell A.J."/>
            <person name="Barry K."/>
            <person name="Miller A.N."/>
            <person name="Grigoriev I.V."/>
            <person name="Debuchy R."/>
            <person name="Gladieux P."/>
            <person name="Hiltunen Thoren M."/>
            <person name="Johannesson H."/>
        </authorList>
    </citation>
    <scope>NUCLEOTIDE SEQUENCE</scope>
    <source>
        <strain evidence="2">CBS 168.71</strain>
    </source>
</reference>
<evidence type="ECO:0000313" key="2">
    <source>
        <dbReference type="EMBL" id="KAK3291913.1"/>
    </source>
</evidence>
<accession>A0AAE0H8H6</accession>
<reference evidence="2" key="2">
    <citation type="submission" date="2023-06" db="EMBL/GenBank/DDBJ databases">
        <authorList>
            <consortium name="Lawrence Berkeley National Laboratory"/>
            <person name="Haridas S."/>
            <person name="Hensen N."/>
            <person name="Bonometti L."/>
            <person name="Westerberg I."/>
            <person name="Brannstrom I.O."/>
            <person name="Guillou S."/>
            <person name="Cros-Aarteil S."/>
            <person name="Calhoun S."/>
            <person name="Kuo A."/>
            <person name="Mondo S."/>
            <person name="Pangilinan J."/>
            <person name="Riley R."/>
            <person name="Labutti K."/>
            <person name="Andreopoulos B."/>
            <person name="Lipzen A."/>
            <person name="Chen C."/>
            <person name="Yanf M."/>
            <person name="Daum C."/>
            <person name="Ng V."/>
            <person name="Clum A."/>
            <person name="Steindorff A."/>
            <person name="Ohm R."/>
            <person name="Martin F."/>
            <person name="Silar P."/>
            <person name="Natvig D."/>
            <person name="Lalanne C."/>
            <person name="Gautier V."/>
            <person name="Ament-Velasquez S.L."/>
            <person name="Kruys A."/>
            <person name="Hutchinson M.I."/>
            <person name="Powell A.J."/>
            <person name="Barry K."/>
            <person name="Miller A.N."/>
            <person name="Grigoriev I.V."/>
            <person name="Debuchy R."/>
            <person name="Gladieux P."/>
            <person name="Thoren M.H."/>
            <person name="Johannesson H."/>
        </authorList>
    </citation>
    <scope>NUCLEOTIDE SEQUENCE</scope>
    <source>
        <strain evidence="2">CBS 168.71</strain>
    </source>
</reference>
<dbReference type="RefSeq" id="XP_062655427.1">
    <property type="nucleotide sequence ID" value="XM_062806149.1"/>
</dbReference>
<feature type="transmembrane region" description="Helical" evidence="1">
    <location>
        <begin position="15"/>
        <end position="39"/>
    </location>
</feature>
<comment type="caution">
    <text evidence="2">The sequence shown here is derived from an EMBL/GenBank/DDBJ whole genome shotgun (WGS) entry which is preliminary data.</text>
</comment>
<dbReference type="Proteomes" id="UP001278766">
    <property type="component" value="Unassembled WGS sequence"/>
</dbReference>
<keyword evidence="1" id="KW-0812">Transmembrane</keyword>
<gene>
    <name evidence="2" type="ORF">B0H64DRAFT_435649</name>
</gene>
<name>A0AAE0H8H6_9PEZI</name>
<organism evidence="2 3">
    <name type="scientific">Chaetomium fimeti</name>
    <dbReference type="NCBI Taxonomy" id="1854472"/>
    <lineage>
        <taxon>Eukaryota</taxon>
        <taxon>Fungi</taxon>
        <taxon>Dikarya</taxon>
        <taxon>Ascomycota</taxon>
        <taxon>Pezizomycotina</taxon>
        <taxon>Sordariomycetes</taxon>
        <taxon>Sordariomycetidae</taxon>
        <taxon>Sordariales</taxon>
        <taxon>Chaetomiaceae</taxon>
        <taxon>Chaetomium</taxon>
    </lineage>
</organism>
<keyword evidence="1" id="KW-0472">Membrane</keyword>
<proteinExistence type="predicted"/>